<dbReference type="InterPro" id="IPR016186">
    <property type="entry name" value="C-type_lectin-like/link_sf"/>
</dbReference>
<dbReference type="CDD" id="cd00037">
    <property type="entry name" value="CLECT"/>
    <property type="match status" value="1"/>
</dbReference>
<dbReference type="Pfam" id="PF00057">
    <property type="entry name" value="Ldl_recept_a"/>
    <property type="match status" value="1"/>
</dbReference>
<evidence type="ECO:0000256" key="4">
    <source>
        <dbReference type="ARBA" id="ARBA00022475"/>
    </source>
</evidence>
<dbReference type="OrthoDB" id="7357196at2759"/>
<comment type="subcellular location">
    <subcellularLocation>
        <location evidence="2">Cell membrane</location>
    </subcellularLocation>
    <subcellularLocation>
        <location evidence="1">Membrane</location>
        <topology evidence="1">Multi-pass membrane protein</topology>
    </subcellularLocation>
</comment>
<accession>A0A3R7PUC9</accession>
<evidence type="ECO:0000256" key="8">
    <source>
        <dbReference type="ARBA" id="ARBA00023065"/>
    </source>
</evidence>
<keyword evidence="16" id="KW-1185">Reference proteome</keyword>
<feature type="transmembrane region" description="Helical" evidence="13">
    <location>
        <begin position="734"/>
        <end position="753"/>
    </location>
</feature>
<dbReference type="InterPro" id="IPR018000">
    <property type="entry name" value="Neurotransmitter_ion_chnl_CS"/>
</dbReference>
<dbReference type="EMBL" id="QCYY01000766">
    <property type="protein sequence ID" value="ROT82856.1"/>
    <property type="molecule type" value="Genomic_DNA"/>
</dbReference>
<evidence type="ECO:0000313" key="15">
    <source>
        <dbReference type="EMBL" id="ROT82856.1"/>
    </source>
</evidence>
<keyword evidence="5 13" id="KW-0812">Transmembrane</keyword>
<organism evidence="15 16">
    <name type="scientific">Penaeus vannamei</name>
    <name type="common">Whiteleg shrimp</name>
    <name type="synonym">Litopenaeus vannamei</name>
    <dbReference type="NCBI Taxonomy" id="6689"/>
    <lineage>
        <taxon>Eukaryota</taxon>
        <taxon>Metazoa</taxon>
        <taxon>Ecdysozoa</taxon>
        <taxon>Arthropoda</taxon>
        <taxon>Crustacea</taxon>
        <taxon>Multicrustacea</taxon>
        <taxon>Malacostraca</taxon>
        <taxon>Eumalacostraca</taxon>
        <taxon>Eucarida</taxon>
        <taxon>Decapoda</taxon>
        <taxon>Dendrobranchiata</taxon>
        <taxon>Penaeoidea</taxon>
        <taxon>Penaeidae</taxon>
        <taxon>Penaeus</taxon>
    </lineage>
</organism>
<evidence type="ECO:0000259" key="14">
    <source>
        <dbReference type="PROSITE" id="PS50041"/>
    </source>
</evidence>
<gene>
    <name evidence="15" type="ORF">C7M84_023962</name>
</gene>
<dbReference type="InterPro" id="IPR023415">
    <property type="entry name" value="LDLR_class-A_CS"/>
</dbReference>
<dbReference type="SUPFAM" id="SSF90112">
    <property type="entry name" value="Neurotransmitter-gated ion-channel transmembrane pore"/>
    <property type="match status" value="1"/>
</dbReference>
<dbReference type="InterPro" id="IPR036055">
    <property type="entry name" value="LDL_receptor-like_sf"/>
</dbReference>
<keyword evidence="4" id="KW-1003">Cell membrane</keyword>
<dbReference type="PROSITE" id="PS01209">
    <property type="entry name" value="LDLRA_1"/>
    <property type="match status" value="1"/>
</dbReference>
<evidence type="ECO:0000256" key="12">
    <source>
        <dbReference type="PROSITE-ProRule" id="PRU00124"/>
    </source>
</evidence>
<dbReference type="GO" id="GO:0004888">
    <property type="term" value="F:transmembrane signaling receptor activity"/>
    <property type="evidence" value="ECO:0007669"/>
    <property type="project" value="InterPro"/>
</dbReference>
<dbReference type="PRINTS" id="PR00253">
    <property type="entry name" value="GABAARECEPTR"/>
</dbReference>
<dbReference type="InterPro" id="IPR038050">
    <property type="entry name" value="Neuro_actylchol_rec"/>
</dbReference>
<proteinExistence type="predicted"/>
<evidence type="ECO:0000256" key="10">
    <source>
        <dbReference type="ARBA" id="ARBA00023157"/>
    </source>
</evidence>
<dbReference type="PANTHER" id="PTHR18945">
    <property type="entry name" value="NEUROTRANSMITTER GATED ION CHANNEL"/>
    <property type="match status" value="1"/>
</dbReference>
<dbReference type="SUPFAM" id="SSF56436">
    <property type="entry name" value="C-type lectin-like"/>
    <property type="match status" value="1"/>
</dbReference>
<evidence type="ECO:0000256" key="9">
    <source>
        <dbReference type="ARBA" id="ARBA00023136"/>
    </source>
</evidence>
<dbReference type="InterPro" id="IPR006201">
    <property type="entry name" value="Neur_channel"/>
</dbReference>
<keyword evidence="11" id="KW-0407">Ion channel</keyword>
<dbReference type="CDD" id="cd00112">
    <property type="entry name" value="LDLa"/>
    <property type="match status" value="1"/>
</dbReference>
<dbReference type="SMART" id="SM00192">
    <property type="entry name" value="LDLa"/>
    <property type="match status" value="1"/>
</dbReference>
<feature type="disulfide bond" evidence="12">
    <location>
        <begin position="349"/>
        <end position="361"/>
    </location>
</feature>
<evidence type="ECO:0000313" key="16">
    <source>
        <dbReference type="Proteomes" id="UP000283509"/>
    </source>
</evidence>
<dbReference type="PROSITE" id="PS50068">
    <property type="entry name" value="LDLRA_2"/>
    <property type="match status" value="1"/>
</dbReference>
<evidence type="ECO:0000256" key="13">
    <source>
        <dbReference type="SAM" id="Phobius"/>
    </source>
</evidence>
<keyword evidence="6" id="KW-0732">Signal</keyword>
<evidence type="ECO:0000256" key="11">
    <source>
        <dbReference type="ARBA" id="ARBA00023303"/>
    </source>
</evidence>
<evidence type="ECO:0000256" key="2">
    <source>
        <dbReference type="ARBA" id="ARBA00004236"/>
    </source>
</evidence>
<dbReference type="SUPFAM" id="SSF57424">
    <property type="entry name" value="LDL receptor-like module"/>
    <property type="match status" value="1"/>
</dbReference>
<dbReference type="SMART" id="SM00034">
    <property type="entry name" value="CLECT"/>
    <property type="match status" value="1"/>
</dbReference>
<reference evidence="15 16" key="2">
    <citation type="submission" date="2019-01" db="EMBL/GenBank/DDBJ databases">
        <title>The decoding of complex shrimp genome reveals the adaptation for benthos swimmer, frequently molting mechanism and breeding impact on genome.</title>
        <authorList>
            <person name="Sun Y."/>
            <person name="Gao Y."/>
            <person name="Yu Y."/>
        </authorList>
    </citation>
    <scope>NUCLEOTIDE SEQUENCE [LARGE SCALE GENOMIC DNA]</scope>
    <source>
        <tissue evidence="15">Muscle</tissue>
    </source>
</reference>
<feature type="transmembrane region" description="Helical" evidence="13">
    <location>
        <begin position="637"/>
        <end position="654"/>
    </location>
</feature>
<dbReference type="InterPro" id="IPR016187">
    <property type="entry name" value="CTDL_fold"/>
</dbReference>
<dbReference type="AlphaFoldDB" id="A0A3R7PUC9"/>
<dbReference type="InterPro" id="IPR036719">
    <property type="entry name" value="Neuro-gated_channel_TM_sf"/>
</dbReference>
<dbReference type="Gene3D" id="2.70.170.10">
    <property type="entry name" value="Neurotransmitter-gated ion-channel ligand-binding domain"/>
    <property type="match status" value="1"/>
</dbReference>
<keyword evidence="7 13" id="KW-1133">Transmembrane helix</keyword>
<dbReference type="Proteomes" id="UP000283509">
    <property type="component" value="Unassembled WGS sequence"/>
</dbReference>
<evidence type="ECO:0000256" key="3">
    <source>
        <dbReference type="ARBA" id="ARBA00022448"/>
    </source>
</evidence>
<dbReference type="Gene3D" id="3.10.100.10">
    <property type="entry name" value="Mannose-Binding Protein A, subunit A"/>
    <property type="match status" value="1"/>
</dbReference>
<dbReference type="InterPro" id="IPR006202">
    <property type="entry name" value="Neur_chan_lig-bd"/>
</dbReference>
<dbReference type="SUPFAM" id="SSF63712">
    <property type="entry name" value="Nicotinic receptor ligand binding domain-like"/>
    <property type="match status" value="1"/>
</dbReference>
<feature type="disulfide bond" evidence="12">
    <location>
        <begin position="368"/>
        <end position="383"/>
    </location>
</feature>
<dbReference type="GO" id="GO:0005230">
    <property type="term" value="F:extracellular ligand-gated monoatomic ion channel activity"/>
    <property type="evidence" value="ECO:0007669"/>
    <property type="project" value="InterPro"/>
</dbReference>
<evidence type="ECO:0000256" key="6">
    <source>
        <dbReference type="ARBA" id="ARBA00022729"/>
    </source>
</evidence>
<feature type="domain" description="C-type lectin" evidence="14">
    <location>
        <begin position="130"/>
        <end position="237"/>
    </location>
</feature>
<dbReference type="PROSITE" id="PS50041">
    <property type="entry name" value="C_TYPE_LECTIN_2"/>
    <property type="match status" value="1"/>
</dbReference>
<evidence type="ECO:0000256" key="5">
    <source>
        <dbReference type="ARBA" id="ARBA00022692"/>
    </source>
</evidence>
<dbReference type="InterPro" id="IPR001304">
    <property type="entry name" value="C-type_lectin-like"/>
</dbReference>
<dbReference type="GO" id="GO:0005886">
    <property type="term" value="C:plasma membrane"/>
    <property type="evidence" value="ECO:0007669"/>
    <property type="project" value="UniProtKB-SubCell"/>
</dbReference>
<dbReference type="InterPro" id="IPR002172">
    <property type="entry name" value="LDrepeatLR_classA_rpt"/>
</dbReference>
<feature type="transmembrane region" description="Helical" evidence="13">
    <location>
        <begin position="608"/>
        <end position="630"/>
    </location>
</feature>
<dbReference type="Pfam" id="PF02931">
    <property type="entry name" value="Neur_chan_LBD"/>
    <property type="match status" value="1"/>
</dbReference>
<keyword evidence="8" id="KW-0406">Ion transport</keyword>
<dbReference type="Gene3D" id="1.20.58.390">
    <property type="entry name" value="Neurotransmitter-gated ion-channel transmembrane domain"/>
    <property type="match status" value="1"/>
</dbReference>
<dbReference type="InterPro" id="IPR006028">
    <property type="entry name" value="GABAA/Glycine_rcpt"/>
</dbReference>
<evidence type="ECO:0000256" key="7">
    <source>
        <dbReference type="ARBA" id="ARBA00022989"/>
    </source>
</evidence>
<dbReference type="Gene3D" id="4.10.400.10">
    <property type="entry name" value="Low-density Lipoprotein Receptor"/>
    <property type="match status" value="1"/>
</dbReference>
<dbReference type="Pfam" id="PF00059">
    <property type="entry name" value="Lectin_C"/>
    <property type="match status" value="1"/>
</dbReference>
<comment type="caution">
    <text evidence="15">The sequence shown here is derived from an EMBL/GenBank/DDBJ whole genome shotgun (WGS) entry which is preliminary data.</text>
</comment>
<name>A0A3R7PUC9_PENVA</name>
<protein>
    <submittedName>
        <fullName evidence="15">Putative ligand-gated chloride channel-like 3 isoform X1</fullName>
    </submittedName>
</protein>
<feature type="disulfide bond" evidence="12">
    <location>
        <begin position="356"/>
        <end position="374"/>
    </location>
</feature>
<sequence>MAYNRQLQYGFPDFNTDVGLHQWTHFCHVFSIPDVPAYVGGEVRAQHPSWGRNVLWAAASTGRRCFRGYIRAGGHLEHERLKRARRQELAACPLDHHRERLLDGKRTTGARGVSVSEEDLPKLCQKNDRYVIFPEMRDLKDSQLMCKRVGCQVYAPDSTAKNLQLHAISRQFSDTCFSNFHLWLGLSDEGEENVWRKFSDDSVVGELSFASDQPNGARGENCVFMSLIDGSWSDTYCLRDWKSCVPCERDGSRPLRLRGLCAKKELETEHEVLGYEDGKPYFHGIYGTIIFQKGLGHWELFDSNLNETVATVALVHRDAYPLGRHEWLLHSSVCNRPKGSSVVLGLSTCNDTEFMCSSGDCIHKKLRCNSKDDCADLSDEQGCTLIDLPRSYRKERPPEGSAHGEPIELDSTVEILRFVTISDVNRLVRLELNVEITWQDPRLKFLNLKDVFEWNRLTAKEADTIWRPRLEFPNVFDGNVKLLKEGTYIRKIGEQMDADMNDVNMDTVYRGDSAVLIQQQHYSGSFACSFDVFYYPFDTQRCSVLLQLSFLRLEVAKFAGERARVEYLEDKELPSYIVTRYHATDTYRGNNDTRYSVLKVEFELDRRWTVIVMAVFFPTSMLLIIGYSTLFVKVSLLQVRLIVSLTTLLVLYTLFNNTSDALPPTAYVKMIDVWFFSCILLLFFVIISHVVVEHLENRSAGVTWIRPIENSGSKNTGKKVLSVPRHQLDLPDRVLVYSRLLVVPVLIHTYAILQA</sequence>
<dbReference type="InterPro" id="IPR036734">
    <property type="entry name" value="Neur_chan_lig-bd_sf"/>
</dbReference>
<keyword evidence="10 12" id="KW-1015">Disulfide bond</keyword>
<keyword evidence="9 13" id="KW-0472">Membrane</keyword>
<evidence type="ECO:0000256" key="1">
    <source>
        <dbReference type="ARBA" id="ARBA00004141"/>
    </source>
</evidence>
<keyword evidence="3" id="KW-0813">Transport</keyword>
<dbReference type="PROSITE" id="PS00236">
    <property type="entry name" value="NEUROTR_ION_CHANNEL"/>
    <property type="match status" value="1"/>
</dbReference>
<reference evidence="15 16" key="1">
    <citation type="submission" date="2018-04" db="EMBL/GenBank/DDBJ databases">
        <authorList>
            <person name="Zhang X."/>
            <person name="Yuan J."/>
            <person name="Li F."/>
            <person name="Xiang J."/>
        </authorList>
    </citation>
    <scope>NUCLEOTIDE SEQUENCE [LARGE SCALE GENOMIC DNA]</scope>
    <source>
        <tissue evidence="15">Muscle</tissue>
    </source>
</reference>
<feature type="transmembrane region" description="Helical" evidence="13">
    <location>
        <begin position="674"/>
        <end position="692"/>
    </location>
</feature>